<feature type="domain" description="Glycosyltransferase 61 catalytic" evidence="5">
    <location>
        <begin position="218"/>
        <end position="384"/>
    </location>
</feature>
<protein>
    <recommendedName>
        <fullName evidence="5">Glycosyltransferase 61 catalytic domain-containing protein</fullName>
    </recommendedName>
</protein>
<feature type="chain" id="PRO_5041986915" description="Glycosyltransferase 61 catalytic domain-containing protein" evidence="4">
    <location>
        <begin position="20"/>
        <end position="481"/>
    </location>
</feature>
<gene>
    <name evidence="6" type="ORF">CTAYLR_007059</name>
</gene>
<feature type="signal peptide" evidence="4">
    <location>
        <begin position="1"/>
        <end position="19"/>
    </location>
</feature>
<evidence type="ECO:0000256" key="3">
    <source>
        <dbReference type="ARBA" id="ARBA00023180"/>
    </source>
</evidence>
<keyword evidence="1" id="KW-0328">Glycosyltransferase</keyword>
<comment type="caution">
    <text evidence="6">The sequence shown here is derived from an EMBL/GenBank/DDBJ whole genome shotgun (WGS) entry which is preliminary data.</text>
</comment>
<dbReference type="GO" id="GO:0016757">
    <property type="term" value="F:glycosyltransferase activity"/>
    <property type="evidence" value="ECO:0007669"/>
    <property type="project" value="UniProtKB-KW"/>
</dbReference>
<sequence length="481" mass="53220">MGVVVVLLVVVLWGLTTHGKTRVRYLSGYPAASVKVVAAQQWLPPGSRESLLFSTAAEKAAWCRRWWATVEKSPKVVGKRWSRICPAPASKQKATREARQWSACRVKRFVAAVTNGEVTVARDKPAGGAIVANRTHAFPVHLNTIMSSPRTKITSRFDVPIAHTFGGLSVHAAHLINQIPRLVALARNVPRGTKVLVFNTRLHREFVDLFRRRDVIPQHLEIKFVPPAARTFSAPTVYFAGEAVETEKGWYTLEEEICSWQLTTNRTEIRDLLDAGLGKEDTVGDDAPVVCRAPGRDDCGVEALVVSREDATSRSVKNHDDLLRAVRTALADSTRCAVTVRVFVGRDHRVAATERIWRRADLVVAPHGAALAFMLFMRPGTHVIELGYYYSDPSTTSWKKKKKEETNNNGALALSNANGMPWPAPYYWVVAVSASVHLYASMARGSYGGPMTANLSDVARVVANRVAPALRFSRSKRQQRL</sequence>
<proteinExistence type="predicted"/>
<evidence type="ECO:0000256" key="2">
    <source>
        <dbReference type="ARBA" id="ARBA00022679"/>
    </source>
</evidence>
<keyword evidence="3" id="KW-0325">Glycoprotein</keyword>
<dbReference type="Proteomes" id="UP001230188">
    <property type="component" value="Unassembled WGS sequence"/>
</dbReference>
<dbReference type="AlphaFoldDB" id="A0AAD7UL16"/>
<accession>A0AAD7UL16</accession>
<dbReference type="InterPro" id="IPR049625">
    <property type="entry name" value="Glyco_transf_61_cat"/>
</dbReference>
<dbReference type="InterPro" id="IPR007657">
    <property type="entry name" value="Glycosyltransferase_61"/>
</dbReference>
<dbReference type="PANTHER" id="PTHR20961">
    <property type="entry name" value="GLYCOSYLTRANSFERASE"/>
    <property type="match status" value="1"/>
</dbReference>
<evidence type="ECO:0000256" key="4">
    <source>
        <dbReference type="SAM" id="SignalP"/>
    </source>
</evidence>
<evidence type="ECO:0000313" key="6">
    <source>
        <dbReference type="EMBL" id="KAJ8611017.1"/>
    </source>
</evidence>
<evidence type="ECO:0000259" key="5">
    <source>
        <dbReference type="Pfam" id="PF04577"/>
    </source>
</evidence>
<evidence type="ECO:0000256" key="1">
    <source>
        <dbReference type="ARBA" id="ARBA00022676"/>
    </source>
</evidence>
<keyword evidence="4" id="KW-0732">Signal</keyword>
<keyword evidence="7" id="KW-1185">Reference proteome</keyword>
<dbReference type="EMBL" id="JAQMWT010000084">
    <property type="protein sequence ID" value="KAJ8611017.1"/>
    <property type="molecule type" value="Genomic_DNA"/>
</dbReference>
<dbReference type="Pfam" id="PF04577">
    <property type="entry name" value="Glyco_transf_61"/>
    <property type="match status" value="1"/>
</dbReference>
<evidence type="ECO:0000313" key="7">
    <source>
        <dbReference type="Proteomes" id="UP001230188"/>
    </source>
</evidence>
<reference evidence="6" key="1">
    <citation type="submission" date="2023-01" db="EMBL/GenBank/DDBJ databases">
        <title>Metagenome sequencing of chrysophaentin producing Chrysophaeum taylorii.</title>
        <authorList>
            <person name="Davison J."/>
            <person name="Bewley C."/>
        </authorList>
    </citation>
    <scope>NUCLEOTIDE SEQUENCE</scope>
    <source>
        <strain evidence="6">NIES-1699</strain>
    </source>
</reference>
<organism evidence="6 7">
    <name type="scientific">Chrysophaeum taylorii</name>
    <dbReference type="NCBI Taxonomy" id="2483200"/>
    <lineage>
        <taxon>Eukaryota</taxon>
        <taxon>Sar</taxon>
        <taxon>Stramenopiles</taxon>
        <taxon>Ochrophyta</taxon>
        <taxon>Pelagophyceae</taxon>
        <taxon>Pelagomonadales</taxon>
        <taxon>Pelagomonadaceae</taxon>
        <taxon>Chrysophaeum</taxon>
    </lineage>
</organism>
<name>A0AAD7UL16_9STRA</name>
<keyword evidence="2" id="KW-0808">Transferase</keyword>